<evidence type="ECO:0000313" key="11">
    <source>
        <dbReference type="Proteomes" id="UP000317728"/>
    </source>
</evidence>
<feature type="domain" description="Rieske" evidence="9">
    <location>
        <begin position="43"/>
        <end position="138"/>
    </location>
</feature>
<protein>
    <submittedName>
        <fullName evidence="10">Rieske 2Fe-2S domain-containing protein</fullName>
    </submittedName>
</protein>
<feature type="compositionally biased region" description="Basic residues" evidence="8">
    <location>
        <begin position="9"/>
        <end position="23"/>
    </location>
</feature>
<dbReference type="GO" id="GO:0016705">
    <property type="term" value="F:oxidoreductase activity, acting on paired donors, with incorporation or reduction of molecular oxygen"/>
    <property type="evidence" value="ECO:0007669"/>
    <property type="project" value="UniProtKB-ARBA"/>
</dbReference>
<dbReference type="CDD" id="cd07039">
    <property type="entry name" value="TPP_PYR_POX"/>
    <property type="match status" value="1"/>
</dbReference>
<evidence type="ECO:0000313" key="10">
    <source>
        <dbReference type="EMBL" id="QDF73092.1"/>
    </source>
</evidence>
<keyword evidence="4" id="KW-0408">Iron</keyword>
<evidence type="ECO:0000256" key="5">
    <source>
        <dbReference type="ARBA" id="ARBA00023014"/>
    </source>
</evidence>
<dbReference type="PROSITE" id="PS51296">
    <property type="entry name" value="RIESKE"/>
    <property type="match status" value="1"/>
</dbReference>
<dbReference type="GO" id="GO:0051537">
    <property type="term" value="F:2 iron, 2 sulfur cluster binding"/>
    <property type="evidence" value="ECO:0007669"/>
    <property type="project" value="UniProtKB-KW"/>
</dbReference>
<dbReference type="Gene3D" id="3.40.50.1220">
    <property type="entry name" value="TPP-binding domain"/>
    <property type="match status" value="1"/>
</dbReference>
<gene>
    <name evidence="10" type="ORF">FJK96_24930</name>
</gene>
<dbReference type="InterPro" id="IPR047211">
    <property type="entry name" value="POXB-like"/>
</dbReference>
<dbReference type="PANTHER" id="PTHR42981:SF2">
    <property type="entry name" value="PYRUVATE DEHYDROGENASE [UBIQUINONE]"/>
    <property type="match status" value="1"/>
</dbReference>
<dbReference type="InterPro" id="IPR012000">
    <property type="entry name" value="Thiamin_PyroP_enz_cen_dom"/>
</dbReference>
<dbReference type="SUPFAM" id="SSF50022">
    <property type="entry name" value="ISP domain"/>
    <property type="match status" value="1"/>
</dbReference>
<evidence type="ECO:0000256" key="7">
    <source>
        <dbReference type="RuleBase" id="RU362132"/>
    </source>
</evidence>
<dbReference type="Pfam" id="PF00355">
    <property type="entry name" value="Rieske"/>
    <property type="match status" value="1"/>
</dbReference>
<dbReference type="Proteomes" id="UP000317728">
    <property type="component" value="Chromosome"/>
</dbReference>
<evidence type="ECO:0000256" key="2">
    <source>
        <dbReference type="ARBA" id="ARBA00022714"/>
    </source>
</evidence>
<reference evidence="10 11" key="1">
    <citation type="submission" date="2019-06" db="EMBL/GenBank/DDBJ databases">
        <title>Whole geneome sequnce of Mycobacteroides chelonae M77 isolated from bovine milk from Meghalaya, India.</title>
        <authorList>
            <person name="Vise E."/>
            <person name="Das S."/>
            <person name="Garg A."/>
            <person name="Ghatak S."/>
            <person name="Shakuntala I."/>
            <person name="Milton A.A.P."/>
            <person name="Karam A."/>
            <person name="Sanjukta R."/>
            <person name="Puro K."/>
            <person name="Sen A."/>
        </authorList>
    </citation>
    <scope>NUCLEOTIDE SEQUENCE [LARGE SCALE GENOMIC DNA]</scope>
    <source>
        <strain evidence="10 11">M77</strain>
    </source>
</reference>
<evidence type="ECO:0000256" key="3">
    <source>
        <dbReference type="ARBA" id="ARBA00022723"/>
    </source>
</evidence>
<evidence type="ECO:0000256" key="1">
    <source>
        <dbReference type="ARBA" id="ARBA00007812"/>
    </source>
</evidence>
<keyword evidence="5" id="KW-0411">Iron-sulfur</keyword>
<evidence type="ECO:0000256" key="6">
    <source>
        <dbReference type="ARBA" id="ARBA00023052"/>
    </source>
</evidence>
<dbReference type="CDD" id="cd03467">
    <property type="entry name" value="Rieske"/>
    <property type="match status" value="1"/>
</dbReference>
<dbReference type="GO" id="GO:0004497">
    <property type="term" value="F:monooxygenase activity"/>
    <property type="evidence" value="ECO:0007669"/>
    <property type="project" value="UniProtKB-ARBA"/>
</dbReference>
<comment type="similarity">
    <text evidence="1 7">Belongs to the TPP enzyme family.</text>
</comment>
<dbReference type="EMBL" id="CP041150">
    <property type="protein sequence ID" value="QDF73092.1"/>
    <property type="molecule type" value="Genomic_DNA"/>
</dbReference>
<dbReference type="InterPro" id="IPR000399">
    <property type="entry name" value="TPP-bd_CS"/>
</dbReference>
<dbReference type="AlphaFoldDB" id="A0AB73U900"/>
<dbReference type="InterPro" id="IPR029061">
    <property type="entry name" value="THDP-binding"/>
</dbReference>
<dbReference type="SUPFAM" id="SSF52467">
    <property type="entry name" value="DHS-like NAD/FAD-binding domain"/>
    <property type="match status" value="1"/>
</dbReference>
<dbReference type="InterPro" id="IPR036922">
    <property type="entry name" value="Rieske_2Fe-2S_sf"/>
</dbReference>
<dbReference type="InterPro" id="IPR029035">
    <property type="entry name" value="DHS-like_NAD/FAD-binding_dom"/>
</dbReference>
<evidence type="ECO:0000256" key="8">
    <source>
        <dbReference type="SAM" id="MobiDB-lite"/>
    </source>
</evidence>
<dbReference type="Gene3D" id="3.40.50.970">
    <property type="match status" value="2"/>
</dbReference>
<evidence type="ECO:0000256" key="4">
    <source>
        <dbReference type="ARBA" id="ARBA00023004"/>
    </source>
</evidence>
<evidence type="ECO:0000259" key="9">
    <source>
        <dbReference type="PROSITE" id="PS51296"/>
    </source>
</evidence>
<dbReference type="InterPro" id="IPR012001">
    <property type="entry name" value="Thiamin_PyroP_enz_TPP-bd_dom"/>
</dbReference>
<dbReference type="PROSITE" id="PS00187">
    <property type="entry name" value="TPP_ENZYMES"/>
    <property type="match status" value="1"/>
</dbReference>
<dbReference type="InterPro" id="IPR017941">
    <property type="entry name" value="Rieske_2Fe-2S"/>
</dbReference>
<keyword evidence="6 7" id="KW-0786">Thiamine pyrophosphate</keyword>
<dbReference type="Pfam" id="PF02775">
    <property type="entry name" value="TPP_enzyme_C"/>
    <property type="match status" value="1"/>
</dbReference>
<dbReference type="Pfam" id="PF02776">
    <property type="entry name" value="TPP_enzyme_N"/>
    <property type="match status" value="1"/>
</dbReference>
<accession>A0AB73U900</accession>
<organism evidence="10 11">
    <name type="scientific">Mycobacteroides chelonae</name>
    <name type="common">Mycobacterium chelonae</name>
    <dbReference type="NCBI Taxonomy" id="1774"/>
    <lineage>
        <taxon>Bacteria</taxon>
        <taxon>Bacillati</taxon>
        <taxon>Actinomycetota</taxon>
        <taxon>Actinomycetes</taxon>
        <taxon>Mycobacteriales</taxon>
        <taxon>Mycobacteriaceae</taxon>
        <taxon>Mycobacteroides</taxon>
    </lineage>
</organism>
<dbReference type="InterPro" id="IPR011766">
    <property type="entry name" value="TPP_enzyme_TPP-bd"/>
</dbReference>
<proteinExistence type="inferred from homology"/>
<feature type="region of interest" description="Disordered" evidence="8">
    <location>
        <begin position="1"/>
        <end position="35"/>
    </location>
</feature>
<keyword evidence="3" id="KW-0479">Metal-binding</keyword>
<dbReference type="GO" id="GO:0030976">
    <property type="term" value="F:thiamine pyrophosphate binding"/>
    <property type="evidence" value="ECO:0007669"/>
    <property type="project" value="InterPro"/>
</dbReference>
<dbReference type="PANTHER" id="PTHR42981">
    <property type="entry name" value="PYRUVATE DEHYDROGENASE [UBIQUINONE]"/>
    <property type="match status" value="1"/>
</dbReference>
<keyword evidence="2" id="KW-0001">2Fe-2S</keyword>
<sequence>MRASPSRRPGARRSRHIRPRLRIPQRSPLRRSDTTVSEQELVWHKAADQDALDEGEVTVCPVGLKSVALTKLRGRFGAIDNRCPHQGGPLGQGTLENDKIRCPWHGFDFDPFTGEAAGGPDFDVLTYPVDVREDGVYVGTEPPAPHVRTVSDVLIETMTNWGVDTVFGMVGHSNLGVAEAMHRAEGDGKLRYFGIRHEGAAAFAASAYGKLTGRPAACFGIAGPGSTNLLTGLYDAKADRAPVLAISGNVDSSVAGKGAFQDIDLLAAFADVSVYSAMVRAGSDHAELMTMALKHAILERGVGHLVLPDEVQVLPAPDEPATGPQGRMPDLRVGPPAAALDTALRLIESATRPVIVVGAGAKFDMAAIAALAERLNAPILTTFKAKGQISDRHPLAGGVLGRSGTPVASWMMNKTDLLLVFGASFSNHTGISPYKPTIQVDTDPLALGRFRPVTAPVLGDVGVTAAALSDALRTNPALVDQRPELAERWSVWRTEKARRAAAPAHGRVSAAAVFHALNGLAPENAVLTVDVGNHAYSFGRYFEPTAQAVLMSGYLGSIGFGFPAAMGAWAAAPDRPIVAVTGDGGFGQYLADFTTAVKYDMNITHILLNNGELAKISEEQRSSEYAVWQTSLHNPSFAEFARDCGAYGRRVSDASELNSAIAEALSHPGPALVEILTDPRSH</sequence>
<dbReference type="GO" id="GO:0000287">
    <property type="term" value="F:magnesium ion binding"/>
    <property type="evidence" value="ECO:0007669"/>
    <property type="project" value="InterPro"/>
</dbReference>
<dbReference type="SUPFAM" id="SSF52518">
    <property type="entry name" value="Thiamin diphosphate-binding fold (THDP-binding)"/>
    <property type="match status" value="2"/>
</dbReference>
<dbReference type="InterPro" id="IPR047210">
    <property type="entry name" value="TPP_PYR_POXB-like"/>
</dbReference>
<dbReference type="Gene3D" id="2.102.10.10">
    <property type="entry name" value="Rieske [2Fe-2S] iron-sulphur domain"/>
    <property type="match status" value="1"/>
</dbReference>
<name>A0AB73U900_MYCCH</name>
<dbReference type="Pfam" id="PF00205">
    <property type="entry name" value="TPP_enzyme_M"/>
    <property type="match status" value="1"/>
</dbReference>